<evidence type="ECO:0000313" key="3">
    <source>
        <dbReference type="EMBL" id="ACG36073.1"/>
    </source>
</evidence>
<proteinExistence type="evidence at transcript level"/>
<reference evidence="2" key="2">
    <citation type="journal article" date="2009" name="PLoS Genet.">
        <title>Sequencing, mapping, and analysis of 27,455 maize full-length cDNAs.</title>
        <authorList>
            <person name="Soderlund C."/>
            <person name="Descour A."/>
            <person name="Kudrna D."/>
            <person name="Bomhoff M."/>
            <person name="Boyd L."/>
            <person name="Currie J."/>
            <person name="Angelova A."/>
            <person name="Collura K."/>
            <person name="Wissotski M."/>
            <person name="Ashley E."/>
            <person name="Morrow D."/>
            <person name="Fernandes J."/>
            <person name="Walbot V."/>
            <person name="Yu Y."/>
        </authorList>
    </citation>
    <scope>NUCLEOTIDE SEQUENCE</scope>
    <source>
        <strain evidence="2">B73</strain>
    </source>
</reference>
<protein>
    <submittedName>
        <fullName evidence="2">Uncharacterized protein</fullName>
    </submittedName>
</protein>
<evidence type="ECO:0000256" key="1">
    <source>
        <dbReference type="SAM" id="MobiDB-lite"/>
    </source>
</evidence>
<name>B4FVJ3_MAIZE</name>
<reference evidence="3" key="1">
    <citation type="journal article" date="2009" name="Plant Mol. Biol.">
        <title>Insights into corn genes derived from large-scale cDNA sequencing.</title>
        <authorList>
            <person name="Alexandrov N.N."/>
            <person name="Brover V.V."/>
            <person name="Freidin S."/>
            <person name="Troukhan M.E."/>
            <person name="Tatarinova T.V."/>
            <person name="Zhang H."/>
            <person name="Swaller T.J."/>
            <person name="Lu Y.P."/>
            <person name="Bouck J."/>
            <person name="Flavell R.B."/>
            <person name="Feldmann K.A."/>
        </authorList>
    </citation>
    <scope>NUCLEOTIDE SEQUENCE</scope>
</reference>
<feature type="region of interest" description="Disordered" evidence="1">
    <location>
        <begin position="1"/>
        <end position="47"/>
    </location>
</feature>
<accession>B4FVJ3</accession>
<organism evidence="2">
    <name type="scientific">Zea mays</name>
    <name type="common">Maize</name>
    <dbReference type="NCBI Taxonomy" id="4577"/>
    <lineage>
        <taxon>Eukaryota</taxon>
        <taxon>Viridiplantae</taxon>
        <taxon>Streptophyta</taxon>
        <taxon>Embryophyta</taxon>
        <taxon>Tracheophyta</taxon>
        <taxon>Spermatophyta</taxon>
        <taxon>Magnoliopsida</taxon>
        <taxon>Liliopsida</taxon>
        <taxon>Poales</taxon>
        <taxon>Poaceae</taxon>
        <taxon>PACMAD clade</taxon>
        <taxon>Panicoideae</taxon>
        <taxon>Andropogonodae</taxon>
        <taxon>Andropogoneae</taxon>
        <taxon>Tripsacinae</taxon>
        <taxon>Zea</taxon>
    </lineage>
</organism>
<dbReference type="AlphaFoldDB" id="B4FVJ3"/>
<dbReference type="EMBL" id="EU963955">
    <property type="protein sequence ID" value="ACG36073.1"/>
    <property type="molecule type" value="mRNA"/>
</dbReference>
<evidence type="ECO:0000313" key="2">
    <source>
        <dbReference type="EMBL" id="ACF86136.1"/>
    </source>
</evidence>
<dbReference type="EMBL" id="BT041131">
    <property type="protein sequence ID" value="ACF86136.1"/>
    <property type="molecule type" value="mRNA"/>
</dbReference>
<sequence length="147" mass="15186">MDGHATAPDFSPAGSFGHATARSENSTDSEGGEPRATYSPPEKVSVDPPCPAIRLSCSERRTAVGVVLADPSSSFRGSAFKLRGSHTKPPSSLANSIRLTAAARPPVGLDCSVARGGSQHGIYLVLTDPGKPLFPVVPARIFCGLAM</sequence>